<reference evidence="2" key="1">
    <citation type="submission" date="2016-11" db="UniProtKB">
        <authorList>
            <consortium name="WormBaseParasite"/>
        </authorList>
    </citation>
    <scope>IDENTIFICATION</scope>
    <source>
        <strain evidence="2">KR3021</strain>
    </source>
</reference>
<organism evidence="1 2">
    <name type="scientific">Rhabditophanes sp. KR3021</name>
    <dbReference type="NCBI Taxonomy" id="114890"/>
    <lineage>
        <taxon>Eukaryota</taxon>
        <taxon>Metazoa</taxon>
        <taxon>Ecdysozoa</taxon>
        <taxon>Nematoda</taxon>
        <taxon>Chromadorea</taxon>
        <taxon>Rhabditida</taxon>
        <taxon>Tylenchina</taxon>
        <taxon>Panagrolaimomorpha</taxon>
        <taxon>Strongyloidoidea</taxon>
        <taxon>Alloionematidae</taxon>
        <taxon>Rhabditophanes</taxon>
    </lineage>
</organism>
<dbReference type="WBParaSite" id="RSKR_0001172400.1">
    <property type="protein sequence ID" value="RSKR_0001172400.1"/>
    <property type="gene ID" value="RSKR_0001172400"/>
</dbReference>
<dbReference type="Proteomes" id="UP000095286">
    <property type="component" value="Unplaced"/>
</dbReference>
<name>A0AC35UHL1_9BILA</name>
<protein>
    <submittedName>
        <fullName evidence="2">SCHIP-1 domain-containing protein</fullName>
    </submittedName>
</protein>
<evidence type="ECO:0000313" key="2">
    <source>
        <dbReference type="WBParaSite" id="RSKR_0001172400.1"/>
    </source>
</evidence>
<evidence type="ECO:0000313" key="1">
    <source>
        <dbReference type="Proteomes" id="UP000095286"/>
    </source>
</evidence>
<sequence>MSTSFHGFSGPCLNYQELSESSYYERPHAYNRMTSSSIYPPAQCSAEKIRTNPWINHPCQQGLYHSGSKRSILNGTVKREMSNINGQVNGSGGSSTCQKPNLEMLYASVDRSASLRVKSLDESTTSSGYGSQDSSSPESSVHSPNWQKNGENGISSHSKMTHSGSEFTLYAANRLKQIASKKEGYGLVNSPLSMKDDTFSSGISGVFSEEPVYHELEVIKRLSMLEVDEDSEDNGFCCSDTELLMIDTSSSSSFDCSSPIYAVPYEGEMSRSSRKQSSYQDDEPIYADVISLELRNNCPTPQPIIDEAKHMETALAMAKASKAEFDFLEELDKQIADLQIQSEAMKKLVEQAKERDEARQKNRQMCLKEISQLRNMRWIVRNNFELCL</sequence>
<accession>A0AC35UHL1</accession>
<proteinExistence type="predicted"/>